<evidence type="ECO:0000256" key="1">
    <source>
        <dbReference type="SAM" id="MobiDB-lite"/>
    </source>
</evidence>
<dbReference type="Pfam" id="PF00650">
    <property type="entry name" value="CRAL_TRIO"/>
    <property type="match status" value="1"/>
</dbReference>
<dbReference type="InterPro" id="IPR036865">
    <property type="entry name" value="CRAL-TRIO_dom_sf"/>
</dbReference>
<dbReference type="PANTHER" id="PTHR10174">
    <property type="entry name" value="ALPHA-TOCOPHEROL TRANSFER PROTEIN-RELATED"/>
    <property type="match status" value="1"/>
</dbReference>
<dbReference type="InterPro" id="IPR001251">
    <property type="entry name" value="CRAL-TRIO_dom"/>
</dbReference>
<feature type="compositionally biased region" description="Polar residues" evidence="1">
    <location>
        <begin position="354"/>
        <end position="363"/>
    </location>
</feature>
<sequence>MFSGLGDVSNLFAAAAAANLHSLSVSASAAAPAPTSSIPTSELSAAAADQLGLSGADASNATVESATAGIAAVHEELEAIPISDKAAYAYAQQTKPELVGDEEVFKFLLAENFDAPNAARRLIRYWNERYRIFGQDKFCLPLTLKGALKDDSLALSRGYVQILPQPDTAGRALIYVDWSCHEPSVGYSVESMHRVFWYIVHVAMEDIEAVKKGIVVLIYPQEARLDQFDHHLWKSIAESCTYVLPVQWRSTHIVHPNRFFSIIHPLFMSTLPQSVQDRVIVHSGTKMKVLANLLRYCLPWDRIPSDVGGCFDLDLGVWLSNRMVKEDQISNVPDGTASGEDGIGNLVAQLQSQAPDSSYSVPSLPQHDHASSEGANNLFGTVANQMLVNLASNNDEAKPPSSSKNSDKKKNKTVAKGKASGKASNTKSGRKSDPRMDRAVEAKLADQNMSLVDALRAGGFDIPSSNGSSGPQYVVVDGDNVKITQRKNQLLRRLRTSKTSAV</sequence>
<dbReference type="PANTHER" id="PTHR10174:SF208">
    <property type="entry name" value="CRAL-TRIO DOMAIN-CONTAINING PROTEIN DDB_G0278031"/>
    <property type="match status" value="1"/>
</dbReference>
<dbReference type="SUPFAM" id="SSF52087">
    <property type="entry name" value="CRAL/TRIO domain"/>
    <property type="match status" value="1"/>
</dbReference>
<dbReference type="Gene3D" id="3.40.525.10">
    <property type="entry name" value="CRAL-TRIO lipid binding domain"/>
    <property type="match status" value="1"/>
</dbReference>
<name>A0ABD3PKA0_9STRA</name>
<feature type="domain" description="CRAL-TRIO" evidence="2">
    <location>
        <begin position="157"/>
        <end position="309"/>
    </location>
</feature>
<evidence type="ECO:0000259" key="2">
    <source>
        <dbReference type="Pfam" id="PF00650"/>
    </source>
</evidence>
<evidence type="ECO:0000313" key="4">
    <source>
        <dbReference type="Proteomes" id="UP001530400"/>
    </source>
</evidence>
<accession>A0ABD3PKA0</accession>
<reference evidence="3 4" key="1">
    <citation type="submission" date="2024-10" db="EMBL/GenBank/DDBJ databases">
        <title>Updated reference genomes for cyclostephanoid diatoms.</title>
        <authorList>
            <person name="Roberts W.R."/>
            <person name="Alverson A.J."/>
        </authorList>
    </citation>
    <scope>NUCLEOTIDE SEQUENCE [LARGE SCALE GENOMIC DNA]</scope>
    <source>
        <strain evidence="3 4">AJA010-31</strain>
    </source>
</reference>
<organism evidence="3 4">
    <name type="scientific">Cyclotella atomus</name>
    <dbReference type="NCBI Taxonomy" id="382360"/>
    <lineage>
        <taxon>Eukaryota</taxon>
        <taxon>Sar</taxon>
        <taxon>Stramenopiles</taxon>
        <taxon>Ochrophyta</taxon>
        <taxon>Bacillariophyta</taxon>
        <taxon>Coscinodiscophyceae</taxon>
        <taxon>Thalassiosirophycidae</taxon>
        <taxon>Stephanodiscales</taxon>
        <taxon>Stephanodiscaceae</taxon>
        <taxon>Cyclotella</taxon>
    </lineage>
</organism>
<dbReference type="Proteomes" id="UP001530400">
    <property type="component" value="Unassembled WGS sequence"/>
</dbReference>
<protein>
    <recommendedName>
        <fullName evidence="2">CRAL-TRIO domain-containing protein</fullName>
    </recommendedName>
</protein>
<dbReference type="EMBL" id="JALLPJ020000565">
    <property type="protein sequence ID" value="KAL3788443.1"/>
    <property type="molecule type" value="Genomic_DNA"/>
</dbReference>
<feature type="region of interest" description="Disordered" evidence="1">
    <location>
        <begin position="354"/>
        <end position="375"/>
    </location>
</feature>
<feature type="region of interest" description="Disordered" evidence="1">
    <location>
        <begin position="393"/>
        <end position="436"/>
    </location>
</feature>
<gene>
    <name evidence="3" type="ORF">ACHAWO_007398</name>
</gene>
<comment type="caution">
    <text evidence="3">The sequence shown here is derived from an EMBL/GenBank/DDBJ whole genome shotgun (WGS) entry which is preliminary data.</text>
</comment>
<evidence type="ECO:0000313" key="3">
    <source>
        <dbReference type="EMBL" id="KAL3788443.1"/>
    </source>
</evidence>
<dbReference type="CDD" id="cd00170">
    <property type="entry name" value="SEC14"/>
    <property type="match status" value="1"/>
</dbReference>
<keyword evidence="4" id="KW-1185">Reference proteome</keyword>
<dbReference type="AlphaFoldDB" id="A0ABD3PKA0"/>
<proteinExistence type="predicted"/>